<comment type="caution">
    <text evidence="1">The sequence shown here is derived from an EMBL/GenBank/DDBJ whole genome shotgun (WGS) entry which is preliminary data.</text>
</comment>
<organism evidence="1">
    <name type="scientific">marine sediment metagenome</name>
    <dbReference type="NCBI Taxonomy" id="412755"/>
    <lineage>
        <taxon>unclassified sequences</taxon>
        <taxon>metagenomes</taxon>
        <taxon>ecological metagenomes</taxon>
    </lineage>
</organism>
<accession>A0A0F9CI02</accession>
<proteinExistence type="predicted"/>
<reference evidence="1" key="1">
    <citation type="journal article" date="2015" name="Nature">
        <title>Complex archaea that bridge the gap between prokaryotes and eukaryotes.</title>
        <authorList>
            <person name="Spang A."/>
            <person name="Saw J.H."/>
            <person name="Jorgensen S.L."/>
            <person name="Zaremba-Niedzwiedzka K."/>
            <person name="Martijn J."/>
            <person name="Lind A.E."/>
            <person name="van Eijk R."/>
            <person name="Schleper C."/>
            <person name="Guy L."/>
            <person name="Ettema T.J."/>
        </authorList>
    </citation>
    <scope>NUCLEOTIDE SEQUENCE</scope>
</reference>
<dbReference type="EMBL" id="LAZR01044171">
    <property type="protein sequence ID" value="KKL05311.1"/>
    <property type="molecule type" value="Genomic_DNA"/>
</dbReference>
<protein>
    <submittedName>
        <fullName evidence="1">Uncharacterized protein</fullName>
    </submittedName>
</protein>
<name>A0A0F9CI02_9ZZZZ</name>
<evidence type="ECO:0000313" key="1">
    <source>
        <dbReference type="EMBL" id="KKL05311.1"/>
    </source>
</evidence>
<dbReference type="AlphaFoldDB" id="A0A0F9CI02"/>
<sequence length="92" mass="10305">MNNGKDPVPFSIVPDKTQCVLNHCTGRRKKVDDQDTLSIFCSRHAEFFLTLMDMLPNLMFIVEGQPMKVAFLPITNTPADKGPDLWTPGNPT</sequence>
<gene>
    <name evidence="1" type="ORF">LCGC14_2607260</name>
</gene>